<protein>
    <submittedName>
        <fullName evidence="2">Uncharacterized protein</fullName>
    </submittedName>
</protein>
<feature type="region of interest" description="Disordered" evidence="1">
    <location>
        <begin position="163"/>
        <end position="185"/>
    </location>
</feature>
<keyword evidence="3" id="KW-1185">Reference proteome</keyword>
<name>A0A561SY28_9PSEU</name>
<organism evidence="2 3">
    <name type="scientific">Pseudonocardia hierapolitana</name>
    <dbReference type="NCBI Taxonomy" id="1128676"/>
    <lineage>
        <taxon>Bacteria</taxon>
        <taxon>Bacillati</taxon>
        <taxon>Actinomycetota</taxon>
        <taxon>Actinomycetes</taxon>
        <taxon>Pseudonocardiales</taxon>
        <taxon>Pseudonocardiaceae</taxon>
        <taxon>Pseudonocardia</taxon>
    </lineage>
</organism>
<gene>
    <name evidence="2" type="ORF">FHX44_115703</name>
</gene>
<accession>A0A561SY28</accession>
<feature type="region of interest" description="Disordered" evidence="1">
    <location>
        <begin position="206"/>
        <end position="251"/>
    </location>
</feature>
<dbReference type="Proteomes" id="UP000321261">
    <property type="component" value="Unassembled WGS sequence"/>
</dbReference>
<dbReference type="AlphaFoldDB" id="A0A561SY28"/>
<reference evidence="2 3" key="1">
    <citation type="submission" date="2019-06" db="EMBL/GenBank/DDBJ databases">
        <title>Sequencing the genomes of 1000 actinobacteria strains.</title>
        <authorList>
            <person name="Klenk H.-P."/>
        </authorList>
    </citation>
    <scope>NUCLEOTIDE SEQUENCE [LARGE SCALE GENOMIC DNA]</scope>
    <source>
        <strain evidence="2 3">DSM 45671</strain>
    </source>
</reference>
<proteinExistence type="predicted"/>
<evidence type="ECO:0000313" key="2">
    <source>
        <dbReference type="EMBL" id="TWF79769.1"/>
    </source>
</evidence>
<feature type="region of interest" description="Disordered" evidence="1">
    <location>
        <begin position="1"/>
        <end position="46"/>
    </location>
</feature>
<dbReference type="EMBL" id="VIWU01000001">
    <property type="protein sequence ID" value="TWF79769.1"/>
    <property type="molecule type" value="Genomic_DNA"/>
</dbReference>
<evidence type="ECO:0000256" key="1">
    <source>
        <dbReference type="SAM" id="MobiDB-lite"/>
    </source>
</evidence>
<comment type="caution">
    <text evidence="2">The sequence shown here is derived from an EMBL/GenBank/DDBJ whole genome shotgun (WGS) entry which is preliminary data.</text>
</comment>
<evidence type="ECO:0000313" key="3">
    <source>
        <dbReference type="Proteomes" id="UP000321261"/>
    </source>
</evidence>
<sequence length="251" mass="26805">MLRRGRPPSPLPRVRGSDRGRHHSAGPPVGGSLCPVHGGLPGRRRTRVAAPCDRRVGASTAGSGRVRAALITARSAERAGGAARDETVSWARRSRLGPPGLTHRSWAVVVSIRFASHLTCAGWPGWVHYPPGLRGRPSPTWGHARSGTRPLRSGATQPAVVPFRPQQFPGAEGTTRPERDMSCSVRSCPVPHWSEDCRARRLGWSRRGLPGRVGDRGSAPQPVAWHPTATDSSRTGVPPAGDGRPRNPGGR</sequence>